<evidence type="ECO:0000313" key="5">
    <source>
        <dbReference type="Proteomes" id="UP001488805"/>
    </source>
</evidence>
<feature type="transmembrane region" description="Helical" evidence="2">
    <location>
        <begin position="245"/>
        <end position="268"/>
    </location>
</feature>
<gene>
    <name evidence="4" type="ORF">VZT92_017542</name>
</gene>
<keyword evidence="5" id="KW-1185">Reference proteome</keyword>
<protein>
    <submittedName>
        <fullName evidence="4">Uncharacterized protein</fullName>
    </submittedName>
</protein>
<feature type="signal peptide" evidence="3">
    <location>
        <begin position="1"/>
        <end position="18"/>
    </location>
</feature>
<dbReference type="InterPro" id="IPR013783">
    <property type="entry name" value="Ig-like_fold"/>
</dbReference>
<keyword evidence="2" id="KW-0812">Transmembrane</keyword>
<evidence type="ECO:0000256" key="2">
    <source>
        <dbReference type="SAM" id="Phobius"/>
    </source>
</evidence>
<name>A0AAW1ES32_ZOAVI</name>
<comment type="caution">
    <text evidence="4">The sequence shown here is derived from an EMBL/GenBank/DDBJ whole genome shotgun (WGS) entry which is preliminary data.</text>
</comment>
<feature type="chain" id="PRO_5043575879" evidence="3">
    <location>
        <begin position="19"/>
        <end position="324"/>
    </location>
</feature>
<dbReference type="EMBL" id="JBCEZU010000145">
    <property type="protein sequence ID" value="KAK9525221.1"/>
    <property type="molecule type" value="Genomic_DNA"/>
</dbReference>
<dbReference type="AlphaFoldDB" id="A0AAW1ES32"/>
<evidence type="ECO:0000256" key="3">
    <source>
        <dbReference type="SAM" id="SignalP"/>
    </source>
</evidence>
<dbReference type="Proteomes" id="UP001488805">
    <property type="component" value="Unassembled WGS sequence"/>
</dbReference>
<keyword evidence="2" id="KW-0472">Membrane</keyword>
<feature type="region of interest" description="Disordered" evidence="1">
    <location>
        <begin position="275"/>
        <end position="324"/>
    </location>
</feature>
<evidence type="ECO:0000313" key="4">
    <source>
        <dbReference type="EMBL" id="KAK9525221.1"/>
    </source>
</evidence>
<keyword evidence="2" id="KW-1133">Transmembrane helix</keyword>
<accession>A0AAW1ES32</accession>
<evidence type="ECO:0000256" key="1">
    <source>
        <dbReference type="SAM" id="MobiDB-lite"/>
    </source>
</evidence>
<dbReference type="Gene3D" id="2.60.40.10">
    <property type="entry name" value="Immunoglobulins"/>
    <property type="match status" value="1"/>
</dbReference>
<reference evidence="4 5" key="1">
    <citation type="journal article" date="2024" name="Genome Biol. Evol.">
        <title>Chromosome-level genome assembly of the viviparous eelpout Zoarces viviparus.</title>
        <authorList>
            <person name="Fuhrmann N."/>
            <person name="Brasseur M.V."/>
            <person name="Bakowski C.E."/>
            <person name="Podsiadlowski L."/>
            <person name="Prost S."/>
            <person name="Krehenwinkel H."/>
            <person name="Mayer C."/>
        </authorList>
    </citation>
    <scope>NUCLEOTIDE SEQUENCE [LARGE SCALE GENOMIC DNA]</scope>
    <source>
        <strain evidence="4">NO-MEL_2022_Ind0_liver</strain>
    </source>
</reference>
<proteinExistence type="predicted"/>
<keyword evidence="3" id="KW-0732">Signal</keyword>
<organism evidence="4 5">
    <name type="scientific">Zoarces viviparus</name>
    <name type="common">Viviparous eelpout</name>
    <name type="synonym">Blennius viviparus</name>
    <dbReference type="NCBI Taxonomy" id="48416"/>
    <lineage>
        <taxon>Eukaryota</taxon>
        <taxon>Metazoa</taxon>
        <taxon>Chordata</taxon>
        <taxon>Craniata</taxon>
        <taxon>Vertebrata</taxon>
        <taxon>Euteleostomi</taxon>
        <taxon>Actinopterygii</taxon>
        <taxon>Neopterygii</taxon>
        <taxon>Teleostei</taxon>
        <taxon>Neoteleostei</taxon>
        <taxon>Acanthomorphata</taxon>
        <taxon>Eupercaria</taxon>
        <taxon>Perciformes</taxon>
        <taxon>Cottioidei</taxon>
        <taxon>Zoarcales</taxon>
        <taxon>Zoarcidae</taxon>
        <taxon>Zoarcinae</taxon>
        <taxon>Zoarces</taxon>
    </lineage>
</organism>
<sequence length="324" mass="35263">MNGLILGFLLCVVNHAFGQGIYVIIGDQVTFPPTENCKNGATLVHRLNGDSTRQVAQWDDVWKPARDYENRMSPNKSVIFNSTNINDDGLYEFTCGSNKIIHLHVVPFTNSSVTEGEPVTLPFFSVTARKRGKFTVERDGKPVLQLDFLSGHVTLGAGFEQRVSVSPLWESQGDLTVTLKMATAGDRGDYLLYVQHDDKTGPREDVSAVRLRVPERVPDQTTSSPPPGCPTQNVTGETQMTTRTAVSVTAVVVFIITATVCVLTGWCMKTRRCMKTRSSRGTPVPGVDQYSDVGVELLNGAPPRGPPEADEGPSLEGSHAESNV</sequence>
<feature type="region of interest" description="Disordered" evidence="1">
    <location>
        <begin position="215"/>
        <end position="235"/>
    </location>
</feature>